<reference evidence="4 5" key="1">
    <citation type="journal article" date="2006" name="Nat. Biotechnol.">
        <title>Genome sequence of the ubiquitous hydrocarbon-degrading marine bacterium Alcanivorax borkumensis.</title>
        <authorList>
            <person name="Schneiker S."/>
            <person name="Martins dos Santos V.A.P."/>
            <person name="Bartels D."/>
            <person name="Bekel T."/>
            <person name="Brecht M."/>
            <person name="Buhrmester J."/>
            <person name="Chernikova T.N."/>
            <person name="Denaro R."/>
            <person name="Ferrer M."/>
            <person name="Gertler C."/>
            <person name="Goesmann A."/>
            <person name="Golyshina O.V."/>
            <person name="Kaminski F."/>
            <person name="Khachane A.N."/>
            <person name="Lang S."/>
            <person name="Linke B."/>
            <person name="McHardy A.C."/>
            <person name="Meyer F."/>
            <person name="Nechitaylo T."/>
            <person name="Puehler A."/>
            <person name="Regenhardt D."/>
            <person name="Rupp O."/>
            <person name="Sabirova J.S."/>
            <person name="Selbitschka W."/>
            <person name="Yakimov M.M."/>
            <person name="Timmis K.N."/>
            <person name="Vorhoelter F.-J."/>
            <person name="Weidner S."/>
            <person name="Kaiser O."/>
            <person name="Golyshin P.N."/>
        </authorList>
    </citation>
    <scope>NUCLEOTIDE SEQUENCE [LARGE SCALE GENOMIC DNA]</scope>
    <source>
        <strain evidence="5">ATCC 700651 / DSM 11573 / NCIMB 13689 / SK2</strain>
    </source>
</reference>
<dbReference type="HOGENOM" id="CLU_058768_0_0_6"/>
<keyword evidence="1" id="KW-1133">Transmembrane helix</keyword>
<dbReference type="EC" id="2.7.7.7" evidence="4"/>
<keyword evidence="4" id="KW-0808">Transferase</keyword>
<accession>Q0VSL4</accession>
<dbReference type="GO" id="GO:0003887">
    <property type="term" value="F:DNA-directed DNA polymerase activity"/>
    <property type="evidence" value="ECO:0007669"/>
    <property type="project" value="UniProtKB-EC"/>
</dbReference>
<dbReference type="OrthoDB" id="5912905at2"/>
<feature type="domain" description="ALG44 barrel-sandwich hybrid" evidence="3">
    <location>
        <begin position="200"/>
        <end position="293"/>
    </location>
</feature>
<evidence type="ECO:0000259" key="3">
    <source>
        <dbReference type="Pfam" id="PF25964"/>
    </source>
</evidence>
<evidence type="ECO:0000313" key="4">
    <source>
        <dbReference type="EMBL" id="CAL15834.1"/>
    </source>
</evidence>
<dbReference type="Proteomes" id="UP000008871">
    <property type="component" value="Chromosome"/>
</dbReference>
<dbReference type="eggNOG" id="COG0845">
    <property type="taxonomic scope" value="Bacteria"/>
</dbReference>
<keyword evidence="4" id="KW-0548">Nucleotidyltransferase</keyword>
<dbReference type="InterPro" id="IPR058835">
    <property type="entry name" value="BSH_ALG44"/>
</dbReference>
<dbReference type="Gene3D" id="2.40.10.220">
    <property type="entry name" value="predicted glycosyltransferase like domains"/>
    <property type="match status" value="1"/>
</dbReference>
<name>Q0VSL4_ALCBS</name>
<dbReference type="InterPro" id="IPR050739">
    <property type="entry name" value="MFP"/>
</dbReference>
<dbReference type="GO" id="GO:0035438">
    <property type="term" value="F:cyclic-di-GMP binding"/>
    <property type="evidence" value="ECO:0007669"/>
    <property type="project" value="InterPro"/>
</dbReference>
<dbReference type="RefSeq" id="WP_011587680.1">
    <property type="nucleotide sequence ID" value="NC_008260.1"/>
</dbReference>
<proteinExistence type="predicted"/>
<dbReference type="PANTHER" id="PTHR30386">
    <property type="entry name" value="MEMBRANE FUSION SUBUNIT OF EMRAB-TOLC MULTIDRUG EFFLUX PUMP"/>
    <property type="match status" value="1"/>
</dbReference>
<dbReference type="AlphaFoldDB" id="Q0VSL4"/>
<feature type="transmembrane region" description="Helical" evidence="1">
    <location>
        <begin position="158"/>
        <end position="178"/>
    </location>
</feature>
<evidence type="ECO:0000256" key="1">
    <source>
        <dbReference type="SAM" id="Phobius"/>
    </source>
</evidence>
<keyword evidence="1" id="KW-0472">Membrane</keyword>
<dbReference type="EMBL" id="AM286690">
    <property type="protein sequence ID" value="CAL15834.1"/>
    <property type="molecule type" value="Genomic_DNA"/>
</dbReference>
<dbReference type="KEGG" id="abo:ABO_0386"/>
<keyword evidence="5" id="KW-1185">Reference proteome</keyword>
<dbReference type="Pfam" id="PF25964">
    <property type="entry name" value="BSH_ALG44"/>
    <property type="match status" value="1"/>
</dbReference>
<sequence>MEENKVRQVHESQEERQHVRVKLQGSLRLKIQSPVKGIFSVQDVSLGGLSFIAGQVSLAPGTLCHGEIVFRLGRANLSMPVSFKVIYQQDENQLVGGQYSVIDQENTDLLRLLISNHLAGELTELDDVIDNMKRENYTAIRKNNQQGKTRTLRDRVRALFGSVLFFVAGLLAFMFVAWKLYQHAFVTRADDAWVSLPAKTVLMPENGYVRLLLPEGETRVEQGQPLLTVSSRLVSRLNDGVVLDSLDAKQIRALVDAAVFEVTLNSPCDCEITELPVRDGEFVHKNSVLMKLVDPGGPATITALFDGSAHTLGGAIGDEVTVRYLDGVTDESAIISQLVRDEESGLLRMQITGARELPSSSHNQPVNVTVHPAWLPVL</sequence>
<dbReference type="Gene3D" id="2.40.50.100">
    <property type="match status" value="1"/>
</dbReference>
<dbReference type="InterPro" id="IPR009875">
    <property type="entry name" value="PilZ_domain"/>
</dbReference>
<dbReference type="Pfam" id="PF07238">
    <property type="entry name" value="PilZ"/>
    <property type="match status" value="1"/>
</dbReference>
<feature type="domain" description="PilZ" evidence="2">
    <location>
        <begin position="15"/>
        <end position="113"/>
    </location>
</feature>
<protein>
    <submittedName>
        <fullName evidence="4">Alginate biosynthesis protein Alg44</fullName>
        <ecNumber evidence="4">2.7.7.7</ecNumber>
    </submittedName>
</protein>
<organism evidence="4 5">
    <name type="scientific">Alcanivorax borkumensis (strain ATCC 700651 / DSM 11573 / NCIMB 13689 / SK2)</name>
    <dbReference type="NCBI Taxonomy" id="393595"/>
    <lineage>
        <taxon>Bacteria</taxon>
        <taxon>Pseudomonadati</taxon>
        <taxon>Pseudomonadota</taxon>
        <taxon>Gammaproteobacteria</taxon>
        <taxon>Oceanospirillales</taxon>
        <taxon>Alcanivoracaceae</taxon>
        <taxon>Alcanivorax</taxon>
    </lineage>
</organism>
<evidence type="ECO:0000313" key="5">
    <source>
        <dbReference type="Proteomes" id="UP000008871"/>
    </source>
</evidence>
<gene>
    <name evidence="4" type="primary">alg44</name>
    <name evidence="4" type="ordered locus">ABO_0386</name>
</gene>
<evidence type="ECO:0000259" key="2">
    <source>
        <dbReference type="Pfam" id="PF07238"/>
    </source>
</evidence>
<keyword evidence="1" id="KW-0812">Transmembrane</keyword>
<dbReference type="STRING" id="393595.ABO_0386"/>